<accession>A0A3P9LY65</accession>
<reference evidence="1 2" key="2">
    <citation type="submission" date="2017-04" db="EMBL/GenBank/DDBJ databases">
        <title>CpG methylation of centromeres and impact of large insertions on vertebrate speciation.</title>
        <authorList>
            <person name="Ichikawa K."/>
            <person name="Yoshimura J."/>
            <person name="Morishita S."/>
        </authorList>
    </citation>
    <scope>NUCLEOTIDE SEQUENCE</scope>
    <source>
        <strain evidence="1 2">HNI</strain>
    </source>
</reference>
<proteinExistence type="predicted"/>
<dbReference type="SUPFAM" id="SSF52047">
    <property type="entry name" value="RNI-like"/>
    <property type="match status" value="1"/>
</dbReference>
<dbReference type="InterPro" id="IPR032675">
    <property type="entry name" value="LRR_dom_sf"/>
</dbReference>
<evidence type="ECO:0000313" key="1">
    <source>
        <dbReference type="Ensembl" id="ENSORLP00020025629.1"/>
    </source>
</evidence>
<reference evidence="1" key="3">
    <citation type="submission" date="2025-08" db="UniProtKB">
        <authorList>
            <consortium name="Ensembl"/>
        </authorList>
    </citation>
    <scope>IDENTIFICATION</scope>
    <source>
        <strain evidence="1">HNI</strain>
    </source>
</reference>
<dbReference type="AlphaFoldDB" id="A0A3P9LY65"/>
<name>A0A3P9LY65_ORYLA</name>
<dbReference type="Proteomes" id="UP000265180">
    <property type="component" value="Chromosome 2"/>
</dbReference>
<dbReference type="Ensembl" id="ENSORLT00020003955.1">
    <property type="protein sequence ID" value="ENSORLP00020025629.1"/>
    <property type="gene ID" value="ENSORLG00020007681.1"/>
</dbReference>
<reference evidence="1" key="4">
    <citation type="submission" date="2025-09" db="UniProtKB">
        <authorList>
            <consortium name="Ensembl"/>
        </authorList>
    </citation>
    <scope>IDENTIFICATION</scope>
    <source>
        <strain evidence="1">HNI</strain>
    </source>
</reference>
<protein>
    <submittedName>
        <fullName evidence="1">Uncharacterized protein</fullName>
    </submittedName>
</protein>
<sequence length="69" mass="7753">FQVIPNFCDLQCDREMTQNLPLMLVKCSLSEINCKDLVSALKKNPSKLTELDLSGNQNLQDSGVLHLFT</sequence>
<dbReference type="Gene3D" id="3.80.10.10">
    <property type="entry name" value="Ribonuclease Inhibitor"/>
    <property type="match status" value="1"/>
</dbReference>
<evidence type="ECO:0000313" key="2">
    <source>
        <dbReference type="Proteomes" id="UP000265180"/>
    </source>
</evidence>
<organism evidence="1 2">
    <name type="scientific">Oryzias latipes</name>
    <name type="common">Japanese rice fish</name>
    <name type="synonym">Japanese killifish</name>
    <dbReference type="NCBI Taxonomy" id="8090"/>
    <lineage>
        <taxon>Eukaryota</taxon>
        <taxon>Metazoa</taxon>
        <taxon>Chordata</taxon>
        <taxon>Craniata</taxon>
        <taxon>Vertebrata</taxon>
        <taxon>Euteleostomi</taxon>
        <taxon>Actinopterygii</taxon>
        <taxon>Neopterygii</taxon>
        <taxon>Teleostei</taxon>
        <taxon>Neoteleostei</taxon>
        <taxon>Acanthomorphata</taxon>
        <taxon>Ovalentaria</taxon>
        <taxon>Atherinomorphae</taxon>
        <taxon>Beloniformes</taxon>
        <taxon>Adrianichthyidae</taxon>
        <taxon>Oryziinae</taxon>
        <taxon>Oryzias</taxon>
    </lineage>
</organism>
<reference key="1">
    <citation type="journal article" date="2007" name="Nature">
        <title>The medaka draft genome and insights into vertebrate genome evolution.</title>
        <authorList>
            <person name="Kasahara M."/>
            <person name="Naruse K."/>
            <person name="Sasaki S."/>
            <person name="Nakatani Y."/>
            <person name="Qu W."/>
            <person name="Ahsan B."/>
            <person name="Yamada T."/>
            <person name="Nagayasu Y."/>
            <person name="Doi K."/>
            <person name="Kasai Y."/>
            <person name="Jindo T."/>
            <person name="Kobayashi D."/>
            <person name="Shimada A."/>
            <person name="Toyoda A."/>
            <person name="Kuroki Y."/>
            <person name="Fujiyama A."/>
            <person name="Sasaki T."/>
            <person name="Shimizu A."/>
            <person name="Asakawa S."/>
            <person name="Shimizu N."/>
            <person name="Hashimoto S."/>
            <person name="Yang J."/>
            <person name="Lee Y."/>
            <person name="Matsushima K."/>
            <person name="Sugano S."/>
            <person name="Sakaizumi M."/>
            <person name="Narita T."/>
            <person name="Ohishi K."/>
            <person name="Haga S."/>
            <person name="Ohta F."/>
            <person name="Nomoto H."/>
            <person name="Nogata K."/>
            <person name="Morishita T."/>
            <person name="Endo T."/>
            <person name="Shin-I T."/>
            <person name="Takeda H."/>
            <person name="Morishita S."/>
            <person name="Kohara Y."/>
        </authorList>
    </citation>
    <scope>NUCLEOTIDE SEQUENCE [LARGE SCALE GENOMIC DNA]</scope>
    <source>
        <strain>Hd-rR</strain>
    </source>
</reference>